<keyword evidence="1" id="KW-0472">Membrane</keyword>
<dbReference type="AlphaFoldDB" id="A0A6G4AH48"/>
<feature type="transmembrane region" description="Helical" evidence="1">
    <location>
        <begin position="176"/>
        <end position="195"/>
    </location>
</feature>
<reference evidence="2" key="1">
    <citation type="submission" date="2020-02" db="EMBL/GenBank/DDBJ databases">
        <title>A new Streptomyces sp. for controlling soil-borne diseases.</title>
        <authorList>
            <person name="Li X."/>
            <person name="Tian Y."/>
            <person name="Gao K."/>
        </authorList>
    </citation>
    <scope>NUCLEOTIDE SEQUENCE [LARGE SCALE GENOMIC DNA]</scope>
    <source>
        <strain evidence="2">0250</strain>
    </source>
</reference>
<keyword evidence="1" id="KW-1133">Transmembrane helix</keyword>
<comment type="caution">
    <text evidence="2">The sequence shown here is derived from an EMBL/GenBank/DDBJ whole genome shotgun (WGS) entry which is preliminary data.</text>
</comment>
<dbReference type="Proteomes" id="UP000476310">
    <property type="component" value="Unassembled WGS sequence"/>
</dbReference>
<feature type="transmembrane region" description="Helical" evidence="1">
    <location>
        <begin position="207"/>
        <end position="225"/>
    </location>
</feature>
<keyword evidence="3" id="KW-1185">Reference proteome</keyword>
<protein>
    <submittedName>
        <fullName evidence="2">Uncharacterized protein</fullName>
    </submittedName>
</protein>
<dbReference type="EMBL" id="JAAIKT010000022">
    <property type="protein sequence ID" value="NEW72558.1"/>
    <property type="molecule type" value="Genomic_DNA"/>
</dbReference>
<feature type="transmembrane region" description="Helical" evidence="1">
    <location>
        <begin position="76"/>
        <end position="99"/>
    </location>
</feature>
<organism evidence="2 3">
    <name type="scientific">Streptomyces rhizosphaericus</name>
    <dbReference type="NCBI Taxonomy" id="114699"/>
    <lineage>
        <taxon>Bacteria</taxon>
        <taxon>Bacillati</taxon>
        <taxon>Actinomycetota</taxon>
        <taxon>Actinomycetes</taxon>
        <taxon>Kitasatosporales</taxon>
        <taxon>Streptomycetaceae</taxon>
        <taxon>Streptomyces</taxon>
        <taxon>Streptomyces violaceusniger group</taxon>
    </lineage>
</organism>
<feature type="transmembrane region" description="Helical" evidence="1">
    <location>
        <begin position="138"/>
        <end position="155"/>
    </location>
</feature>
<feature type="transmembrane region" description="Helical" evidence="1">
    <location>
        <begin position="111"/>
        <end position="132"/>
    </location>
</feature>
<evidence type="ECO:0000256" key="1">
    <source>
        <dbReference type="SAM" id="Phobius"/>
    </source>
</evidence>
<dbReference type="RefSeq" id="WP_164429051.1">
    <property type="nucleotide sequence ID" value="NZ_JAAIKT010000022.1"/>
</dbReference>
<evidence type="ECO:0000313" key="2">
    <source>
        <dbReference type="EMBL" id="NEW72558.1"/>
    </source>
</evidence>
<name>A0A6G4AH48_9ACTN</name>
<keyword evidence="1" id="KW-0812">Transmembrane</keyword>
<sequence>MTSTPRYGGTLLRPSRGYGTKPGHLIVYQAMDTVKRLQTRVERIPIRLRIWSIGATGTIYLLCGLAIARLEVPPAWKWGLFVGWFASLAIFVVLANEVTTRLTPHTRSRLFTLRNITSVAGYLGLTAFALWALTVDRASGMILFVLVAFANYFIAGGGSEQLIPLKQLHARITQRVAFRIIAIAAATLALALFLITTRTASDQQNTNFNFVMGMFLTAGGASLKVHSRARKLCTQINGQARSLILALDSLTSTTADQANSQANSARREWLKLSQMLDGRIETGLPLHSTALLPAPNRHRLQALVNMALVDTPRGTLFFSQARAELCELAAACAPRNDTTL</sequence>
<proteinExistence type="predicted"/>
<evidence type="ECO:0000313" key="3">
    <source>
        <dbReference type="Proteomes" id="UP000476310"/>
    </source>
</evidence>
<accession>A0A6G4AH48</accession>
<feature type="transmembrane region" description="Helical" evidence="1">
    <location>
        <begin position="50"/>
        <end position="70"/>
    </location>
</feature>
<gene>
    <name evidence="2" type="ORF">G4H13_19635</name>
</gene>